<sequence length="225" mass="22627">MNTTSLRTNHPLLLAAAVAVILFCSVGIAAVMGWLPNSNSTPSPQAELPIQAAAAPLPEAQGQASYPGYHPGPGPGSSLTPVPPPANRSGADAGGGYAPAAEPQRVAQAEPAAPAVCKSCGVVESVREVSTRAQGSGLGAGAGAVVGGLLGHQIGGGTGRQLATVAGAVGGAVVGNQVEGNMRATRSYTIKVRMDDGSYRTFHRSAPNWQQGERVRVVKGELRHG</sequence>
<dbReference type="GO" id="GO:0019867">
    <property type="term" value="C:outer membrane"/>
    <property type="evidence" value="ECO:0007669"/>
    <property type="project" value="InterPro"/>
</dbReference>
<name>A0A7X4KQN6_9BURK</name>
<gene>
    <name evidence="6" type="ORF">GTP77_27785</name>
</gene>
<dbReference type="PANTHER" id="PTHR35603:SF2">
    <property type="entry name" value="OUTER MEMBRANE LIPOPROTEIN"/>
    <property type="match status" value="1"/>
</dbReference>
<keyword evidence="4" id="KW-1133">Transmembrane helix</keyword>
<proteinExistence type="predicted"/>
<evidence type="ECO:0000256" key="3">
    <source>
        <dbReference type="SAM" id="MobiDB-lite"/>
    </source>
</evidence>
<evidence type="ECO:0000256" key="1">
    <source>
        <dbReference type="ARBA" id="ARBA00004370"/>
    </source>
</evidence>
<feature type="region of interest" description="Disordered" evidence="3">
    <location>
        <begin position="59"/>
        <end position="105"/>
    </location>
</feature>
<dbReference type="Pfam" id="PF05433">
    <property type="entry name" value="Rick_17kDa_Anti"/>
    <property type="match status" value="1"/>
</dbReference>
<dbReference type="PANTHER" id="PTHR35603">
    <property type="match status" value="1"/>
</dbReference>
<keyword evidence="7" id="KW-1185">Reference proteome</keyword>
<protein>
    <submittedName>
        <fullName evidence="6">Glycine zipper 2TM domain-containing protein</fullName>
    </submittedName>
</protein>
<evidence type="ECO:0000259" key="5">
    <source>
        <dbReference type="Pfam" id="PF05433"/>
    </source>
</evidence>
<feature type="domain" description="Glycine zipper 2TM" evidence="5">
    <location>
        <begin position="138"/>
        <end position="179"/>
    </location>
</feature>
<feature type="transmembrane region" description="Helical" evidence="4">
    <location>
        <begin position="12"/>
        <end position="35"/>
    </location>
</feature>
<comment type="caution">
    <text evidence="6">The sequence shown here is derived from an EMBL/GenBank/DDBJ whole genome shotgun (WGS) entry which is preliminary data.</text>
</comment>
<dbReference type="InterPro" id="IPR051407">
    <property type="entry name" value="Bact_OM_lipoprot/Surf_antigen"/>
</dbReference>
<organism evidence="6 7">
    <name type="scientific">Pseudoduganella aquatica</name>
    <dbReference type="NCBI Taxonomy" id="2660641"/>
    <lineage>
        <taxon>Bacteria</taxon>
        <taxon>Pseudomonadati</taxon>
        <taxon>Pseudomonadota</taxon>
        <taxon>Betaproteobacteria</taxon>
        <taxon>Burkholderiales</taxon>
        <taxon>Oxalobacteraceae</taxon>
        <taxon>Telluria group</taxon>
        <taxon>Pseudoduganella</taxon>
    </lineage>
</organism>
<dbReference type="AlphaFoldDB" id="A0A7X4KQN6"/>
<keyword evidence="2 4" id="KW-0472">Membrane</keyword>
<evidence type="ECO:0000256" key="2">
    <source>
        <dbReference type="ARBA" id="ARBA00023136"/>
    </source>
</evidence>
<keyword evidence="4" id="KW-0812">Transmembrane</keyword>
<dbReference type="EMBL" id="WWCU01000055">
    <property type="protein sequence ID" value="MYN11125.1"/>
    <property type="molecule type" value="Genomic_DNA"/>
</dbReference>
<evidence type="ECO:0000256" key="4">
    <source>
        <dbReference type="SAM" id="Phobius"/>
    </source>
</evidence>
<reference evidence="6 7" key="1">
    <citation type="submission" date="2019-12" db="EMBL/GenBank/DDBJ databases">
        <title>Novel species isolated from a subtropical stream in China.</title>
        <authorList>
            <person name="Lu H."/>
        </authorList>
    </citation>
    <scope>NUCLEOTIDE SEQUENCE [LARGE SCALE GENOMIC DNA]</scope>
    <source>
        <strain evidence="6 7">FT127W</strain>
    </source>
</reference>
<accession>A0A7X4KQN6</accession>
<comment type="subcellular location">
    <subcellularLocation>
        <location evidence="1">Membrane</location>
    </subcellularLocation>
</comment>
<dbReference type="InterPro" id="IPR008816">
    <property type="entry name" value="Gly_zipper_2TM_dom"/>
</dbReference>
<dbReference type="Proteomes" id="UP000450676">
    <property type="component" value="Unassembled WGS sequence"/>
</dbReference>
<dbReference type="RefSeq" id="WP_161075393.1">
    <property type="nucleotide sequence ID" value="NZ_WWCU01000055.1"/>
</dbReference>
<evidence type="ECO:0000313" key="6">
    <source>
        <dbReference type="EMBL" id="MYN11125.1"/>
    </source>
</evidence>
<evidence type="ECO:0000313" key="7">
    <source>
        <dbReference type="Proteomes" id="UP000450676"/>
    </source>
</evidence>